<gene>
    <name evidence="2" type="ORF">FLO80_13360</name>
</gene>
<dbReference type="Proteomes" id="UP000325291">
    <property type="component" value="Unassembled WGS sequence"/>
</dbReference>
<accession>A0A5A9Z893</accession>
<evidence type="ECO:0000259" key="1">
    <source>
        <dbReference type="Pfam" id="PF02602"/>
    </source>
</evidence>
<dbReference type="InterPro" id="IPR003754">
    <property type="entry name" value="4pyrrol_synth_uPrphyn_synth"/>
</dbReference>
<dbReference type="GO" id="GO:0004852">
    <property type="term" value="F:uroporphyrinogen-III synthase activity"/>
    <property type="evidence" value="ECO:0007669"/>
    <property type="project" value="InterPro"/>
</dbReference>
<proteinExistence type="predicted"/>
<dbReference type="Pfam" id="PF02602">
    <property type="entry name" value="HEM4"/>
    <property type="match status" value="1"/>
</dbReference>
<keyword evidence="3" id="KW-1185">Reference proteome</keyword>
<name>A0A5A9Z893_9RHOB</name>
<dbReference type="SUPFAM" id="SSF69618">
    <property type="entry name" value="HemD-like"/>
    <property type="match status" value="1"/>
</dbReference>
<dbReference type="GO" id="GO:0033014">
    <property type="term" value="P:tetrapyrrole biosynthetic process"/>
    <property type="evidence" value="ECO:0007669"/>
    <property type="project" value="InterPro"/>
</dbReference>
<comment type="caution">
    <text evidence="2">The sequence shown here is derived from an EMBL/GenBank/DDBJ whole genome shotgun (WGS) entry which is preliminary data.</text>
</comment>
<feature type="domain" description="Tetrapyrrole biosynthesis uroporphyrinogen III synthase" evidence="1">
    <location>
        <begin position="31"/>
        <end position="224"/>
    </location>
</feature>
<evidence type="ECO:0000313" key="3">
    <source>
        <dbReference type="Proteomes" id="UP000325291"/>
    </source>
</evidence>
<dbReference type="InterPro" id="IPR036108">
    <property type="entry name" value="4pyrrol_syn_uPrphyn_synt_sf"/>
</dbReference>
<dbReference type="RefSeq" id="WP_111368709.1">
    <property type="nucleotide sequence ID" value="NZ_VINQ01000010.1"/>
</dbReference>
<dbReference type="Gene3D" id="3.40.50.10090">
    <property type="match status" value="1"/>
</dbReference>
<reference evidence="2 3" key="1">
    <citation type="submission" date="2019-07" db="EMBL/GenBank/DDBJ databases">
        <title>Aquicoccus porphyridii gen. nov., sp. nov., isolated from a small marine red alga, Porphyridium marinum.</title>
        <authorList>
            <person name="Liu L."/>
        </authorList>
    </citation>
    <scope>NUCLEOTIDE SEQUENCE [LARGE SCALE GENOMIC DNA]</scope>
    <source>
        <strain evidence="2 3">L1 8-17</strain>
    </source>
</reference>
<dbReference type="EMBL" id="VINQ01000010">
    <property type="protein sequence ID" value="KAA0913269.1"/>
    <property type="molecule type" value="Genomic_DNA"/>
</dbReference>
<organism evidence="2 3">
    <name type="scientific">Aquicoccus porphyridii</name>
    <dbReference type="NCBI Taxonomy" id="1852029"/>
    <lineage>
        <taxon>Bacteria</taxon>
        <taxon>Pseudomonadati</taxon>
        <taxon>Pseudomonadota</taxon>
        <taxon>Alphaproteobacteria</taxon>
        <taxon>Rhodobacterales</taxon>
        <taxon>Paracoccaceae</taxon>
        <taxon>Aquicoccus</taxon>
    </lineage>
</organism>
<dbReference type="CDD" id="cd06578">
    <property type="entry name" value="HemD"/>
    <property type="match status" value="1"/>
</dbReference>
<sequence>MQPVILLTRPAAAARRFADALRARLGEVRIVQSPLLRIEWVMADLPGGVAIFTSPRGVEGFLRAGGHAGRACWCVGDATAEAAAEAGFAPRSASGDAKALIAAILESGETGPFVHLRGKHAIADLAAILTKAGRETRAVVVYDQVTQPLGPEAQSLLQGEAPVVVPLFSPRTARQFAGECPVNRATRAPLFIAAMSGAVRDALGDVGASELSIAARPDGQAMVETVQGLFDAARRLEAGRGDK</sequence>
<evidence type="ECO:0000313" key="2">
    <source>
        <dbReference type="EMBL" id="KAA0913269.1"/>
    </source>
</evidence>
<dbReference type="AlphaFoldDB" id="A0A5A9Z893"/>
<protein>
    <submittedName>
        <fullName evidence="2">Uroporphyrinogen-III synthase</fullName>
    </submittedName>
</protein>